<evidence type="ECO:0000256" key="1">
    <source>
        <dbReference type="SAM" id="MobiDB-lite"/>
    </source>
</evidence>
<sequence length="132" mass="14700">MSLRREIGVPGKERSKTATIRHLATSQSDARALPCFRPATSTSDCKLHPSELPEPPSWTVPSRRSYGIAVIFAELKPDPSPHPPDIGCLSWCIKVPRPDPAISRREEGIYLTLARVNLGLYQTRNLHNTSIF</sequence>
<evidence type="ECO:0000313" key="2">
    <source>
        <dbReference type="EMBL" id="KYN15484.1"/>
    </source>
</evidence>
<dbReference type="EMBL" id="KQ980575">
    <property type="protein sequence ID" value="KYN15484.1"/>
    <property type="molecule type" value="Genomic_DNA"/>
</dbReference>
<protein>
    <submittedName>
        <fullName evidence="2">Uncharacterized protein</fullName>
    </submittedName>
</protein>
<accession>A0A151J0Z8</accession>
<gene>
    <name evidence="2" type="ORF">ALC57_12269</name>
</gene>
<name>A0A151J0Z8_9HYME</name>
<keyword evidence="3" id="KW-1185">Reference proteome</keyword>
<evidence type="ECO:0000313" key="3">
    <source>
        <dbReference type="Proteomes" id="UP000078492"/>
    </source>
</evidence>
<reference evidence="2 3" key="1">
    <citation type="submission" date="2015-09" db="EMBL/GenBank/DDBJ databases">
        <title>Trachymyrmex cornetzi WGS genome.</title>
        <authorList>
            <person name="Nygaard S."/>
            <person name="Hu H."/>
            <person name="Boomsma J."/>
            <person name="Zhang G."/>
        </authorList>
    </citation>
    <scope>NUCLEOTIDE SEQUENCE [LARGE SCALE GENOMIC DNA]</scope>
    <source>
        <strain evidence="2">Tcor2-1</strain>
        <tissue evidence="2">Whole body</tissue>
    </source>
</reference>
<feature type="compositionally biased region" description="Basic and acidic residues" evidence="1">
    <location>
        <begin position="1"/>
        <end position="16"/>
    </location>
</feature>
<dbReference type="AlphaFoldDB" id="A0A151J0Z8"/>
<dbReference type="Proteomes" id="UP000078492">
    <property type="component" value="Unassembled WGS sequence"/>
</dbReference>
<organism evidence="2 3">
    <name type="scientific">Trachymyrmex cornetzi</name>
    <dbReference type="NCBI Taxonomy" id="471704"/>
    <lineage>
        <taxon>Eukaryota</taxon>
        <taxon>Metazoa</taxon>
        <taxon>Ecdysozoa</taxon>
        <taxon>Arthropoda</taxon>
        <taxon>Hexapoda</taxon>
        <taxon>Insecta</taxon>
        <taxon>Pterygota</taxon>
        <taxon>Neoptera</taxon>
        <taxon>Endopterygota</taxon>
        <taxon>Hymenoptera</taxon>
        <taxon>Apocrita</taxon>
        <taxon>Aculeata</taxon>
        <taxon>Formicoidea</taxon>
        <taxon>Formicidae</taxon>
        <taxon>Myrmicinae</taxon>
        <taxon>Trachymyrmex</taxon>
    </lineage>
</organism>
<proteinExistence type="predicted"/>
<feature type="region of interest" description="Disordered" evidence="1">
    <location>
        <begin position="1"/>
        <end position="23"/>
    </location>
</feature>